<comment type="function">
    <text evidence="1 14">Converts 2,5-diamino-6-(ribosylamino)-4(3h)-pyrimidinone 5'-phosphate into 5-amino-6-(ribosylamino)-2,4(1h,3h)-pyrimidinedione 5'-phosphate.</text>
</comment>
<evidence type="ECO:0000313" key="19">
    <source>
        <dbReference type="EMBL" id="SCS33300.1"/>
    </source>
</evidence>
<dbReference type="Proteomes" id="UP000095768">
    <property type="component" value="Unassembled WGS sequence"/>
</dbReference>
<keyword evidence="10 14" id="KW-0560">Oxidoreductase</keyword>
<evidence type="ECO:0000256" key="6">
    <source>
        <dbReference type="ARBA" id="ARBA00022619"/>
    </source>
</evidence>
<comment type="cofactor">
    <cofactor evidence="14 17">
        <name>Zn(2+)</name>
        <dbReference type="ChEBI" id="CHEBI:29105"/>
    </cofactor>
    <text evidence="14 17">Binds 1 zinc ion.</text>
</comment>
<dbReference type="Pfam" id="PF00383">
    <property type="entry name" value="dCMP_cyt_deam_1"/>
    <property type="match status" value="1"/>
</dbReference>
<feature type="binding site" evidence="17">
    <location>
        <position position="73"/>
    </location>
    <ligand>
        <name>Zn(2+)</name>
        <dbReference type="ChEBI" id="CHEBI:29105"/>
        <note>catalytic</note>
    </ligand>
</feature>
<dbReference type="AlphaFoldDB" id="A0A1D4JL95"/>
<evidence type="ECO:0000256" key="9">
    <source>
        <dbReference type="ARBA" id="ARBA00022857"/>
    </source>
</evidence>
<dbReference type="PIRSF" id="PIRSF006769">
    <property type="entry name" value="RibD"/>
    <property type="match status" value="1"/>
</dbReference>
<evidence type="ECO:0000256" key="12">
    <source>
        <dbReference type="ARBA" id="ARBA00049861"/>
    </source>
</evidence>
<dbReference type="InterPro" id="IPR004794">
    <property type="entry name" value="Eubact_RibD"/>
</dbReference>
<comment type="pathway">
    <text evidence="2 14">Cofactor biosynthesis; riboflavin biosynthesis; 5-amino-6-(D-ribitylamino)uracil from GTP: step 2/4.</text>
</comment>
<feature type="binding site" evidence="17">
    <location>
        <position position="48"/>
    </location>
    <ligand>
        <name>Zn(2+)</name>
        <dbReference type="ChEBI" id="CHEBI:29105"/>
        <note>catalytic</note>
    </ligand>
</feature>
<feature type="domain" description="CMP/dCMP-type deaminase" evidence="18">
    <location>
        <begin position="1"/>
        <end position="119"/>
    </location>
</feature>
<keyword evidence="7 14" id="KW-0479">Metal-binding</keyword>
<keyword evidence="21" id="KW-1185">Reference proteome</keyword>
<organism evidence="19 22">
    <name type="scientific">Staphylococcus caeli</name>
    <dbReference type="NCBI Taxonomy" id="2201815"/>
    <lineage>
        <taxon>Bacteria</taxon>
        <taxon>Bacillati</taxon>
        <taxon>Bacillota</taxon>
        <taxon>Bacilli</taxon>
        <taxon>Bacillales</taxon>
        <taxon>Staphylococcaceae</taxon>
        <taxon>Staphylococcus</taxon>
    </lineage>
</organism>
<keyword evidence="6 14" id="KW-0686">Riboflavin biosynthesis</keyword>
<dbReference type="RefSeq" id="WP_069995048.1">
    <property type="nucleotide sequence ID" value="NZ_FMPG01000001.1"/>
</dbReference>
<comment type="catalytic activity">
    <reaction evidence="13 14">
        <text>2,5-diamino-6-hydroxy-4-(5-phosphoribosylamino)-pyrimidine + H2O + H(+) = 5-amino-6-(5-phospho-D-ribosylamino)uracil + NH4(+)</text>
        <dbReference type="Rhea" id="RHEA:21868"/>
        <dbReference type="ChEBI" id="CHEBI:15377"/>
        <dbReference type="ChEBI" id="CHEBI:15378"/>
        <dbReference type="ChEBI" id="CHEBI:28938"/>
        <dbReference type="ChEBI" id="CHEBI:58453"/>
        <dbReference type="ChEBI" id="CHEBI:58614"/>
        <dbReference type="EC" id="3.5.4.26"/>
    </reaction>
</comment>
<sequence>MSQFLNYAIQLAKMVEGQTGTNPPVGAVVVKQGRIVGIGAHLQKGDKHAEVQALDMAGEQAQGGSIYVSLEPCTHYGSTPPCINKIISAGIQKVVYAVKDTTLKTHGDDVLQQSGIQVEFRHQPEAESLYRDFFITKRQSVPKVTVKVSCSLDGKQATDEAQSKWITNKAVKKDVFHLRHDHDAVLTGRGTLKEDNPQYTTRIEDGKHPIRVILSKSGQIDFNLDIFQNQSEPIWVYTENSKLKSDIENVEINCLSNCSIENILKDLHEKGIGRLLVEAGPTVTSEFLQSNYTNELILYYAPKIIGGSGNYQFFQTENIFDLSEVPHFEIVNSQMIEQNIKLTLRKK</sequence>
<dbReference type="InterPro" id="IPR002734">
    <property type="entry name" value="RibDG_C"/>
</dbReference>
<dbReference type="SUPFAM" id="SSF53597">
    <property type="entry name" value="Dihydrofolate reductase-like"/>
    <property type="match status" value="1"/>
</dbReference>
<dbReference type="PROSITE" id="PS51747">
    <property type="entry name" value="CYT_DCMP_DEAMINASES_2"/>
    <property type="match status" value="1"/>
</dbReference>
<dbReference type="PANTHER" id="PTHR38011:SF7">
    <property type="entry name" value="2,5-DIAMINO-6-RIBOSYLAMINO-4(3H)-PYRIMIDINONE 5'-PHOSPHATE REDUCTASE"/>
    <property type="match status" value="1"/>
</dbReference>
<feature type="binding site" evidence="16">
    <location>
        <position position="195"/>
    </location>
    <ligand>
        <name>NADP(+)</name>
        <dbReference type="ChEBI" id="CHEBI:58349"/>
    </ligand>
</feature>
<dbReference type="Pfam" id="PF01872">
    <property type="entry name" value="RibD_C"/>
    <property type="match status" value="1"/>
</dbReference>
<reference evidence="20 21" key="1">
    <citation type="submission" date="2016-09" db="EMBL/GenBank/DDBJ databases">
        <authorList>
            <consortium name="Pathogen Informatics"/>
            <person name="Sun Q."/>
            <person name="Inoue M."/>
        </authorList>
    </citation>
    <scope>NUCLEOTIDE SEQUENCE [LARGE SCALE GENOMIC DNA]</scope>
    <source>
        <strain evidence="20 21">82C</strain>
    </source>
</reference>
<evidence type="ECO:0000256" key="3">
    <source>
        <dbReference type="ARBA" id="ARBA00004910"/>
    </source>
</evidence>
<feature type="binding site" evidence="16">
    <location>
        <position position="179"/>
    </location>
    <ligand>
        <name>substrate</name>
    </ligand>
</feature>
<evidence type="ECO:0000256" key="5">
    <source>
        <dbReference type="ARBA" id="ARBA00007417"/>
    </source>
</evidence>
<comment type="similarity">
    <text evidence="5 14">In the C-terminal section; belongs to the HTP reductase family.</text>
</comment>
<dbReference type="InterPro" id="IPR002125">
    <property type="entry name" value="CMP_dCMP_dom"/>
</dbReference>
<evidence type="ECO:0000313" key="20">
    <source>
        <dbReference type="EMBL" id="SCS62352.1"/>
    </source>
</evidence>
<feature type="binding site" evidence="16">
    <location>
        <position position="163"/>
    </location>
    <ligand>
        <name>substrate</name>
    </ligand>
</feature>
<evidence type="ECO:0000256" key="13">
    <source>
        <dbReference type="ARBA" id="ARBA00049886"/>
    </source>
</evidence>
<evidence type="ECO:0000256" key="14">
    <source>
        <dbReference type="PIRNR" id="PIRNR006769"/>
    </source>
</evidence>
<keyword evidence="9 14" id="KW-0521">NADP</keyword>
<feature type="binding site" evidence="16">
    <location>
        <position position="191"/>
    </location>
    <ligand>
        <name>NADP(+)</name>
        <dbReference type="ChEBI" id="CHEBI:58349"/>
    </ligand>
</feature>
<comment type="pathway">
    <text evidence="3 14">Cofactor biosynthesis; riboflavin biosynthesis; 5-amino-6-(D-ribitylamino)uracil from GTP: step 3/4.</text>
</comment>
<dbReference type="InterPro" id="IPR016192">
    <property type="entry name" value="APOBEC/CMP_deaminase_Zn-bd"/>
</dbReference>
<keyword evidence="11" id="KW-0511">Multifunctional enzyme</keyword>
<dbReference type="GO" id="GO:0009231">
    <property type="term" value="P:riboflavin biosynthetic process"/>
    <property type="evidence" value="ECO:0007669"/>
    <property type="project" value="UniProtKB-UniPathway"/>
</dbReference>
<reference evidence="19 22" key="2">
    <citation type="submission" date="2016-09" db="EMBL/GenBank/DDBJ databases">
        <authorList>
            <consortium name="Pathogen Informatics"/>
        </authorList>
    </citation>
    <scope>NUCLEOTIDE SEQUENCE [LARGE SCALE GENOMIC DNA]</scope>
    <source>
        <strain evidence="19 22">82B</strain>
    </source>
</reference>
<keyword evidence="8 14" id="KW-0862">Zinc</keyword>
<dbReference type="CDD" id="cd01284">
    <property type="entry name" value="Riboflavin_deaminase-reductase"/>
    <property type="match status" value="1"/>
</dbReference>
<dbReference type="EC" id="1.1.1.193" evidence="14"/>
<gene>
    <name evidence="19" type="primary">ribD</name>
    <name evidence="19" type="ORF">SAMEA2297795_00253</name>
    <name evidence="20" type="ORF">SAMEA2297796_00828</name>
</gene>
<evidence type="ECO:0000259" key="18">
    <source>
        <dbReference type="PROSITE" id="PS51747"/>
    </source>
</evidence>
<dbReference type="InterPro" id="IPR050765">
    <property type="entry name" value="Riboflavin_Biosynth_HTPR"/>
</dbReference>
<feature type="binding site" evidence="16">
    <location>
        <position position="202"/>
    </location>
    <ligand>
        <name>substrate</name>
    </ligand>
</feature>
<dbReference type="Proteomes" id="UP000095412">
    <property type="component" value="Unassembled WGS sequence"/>
</dbReference>
<dbReference type="PANTHER" id="PTHR38011">
    <property type="entry name" value="DIHYDROFOLATE REDUCTASE FAMILY PROTEIN (AFU_ORTHOLOGUE AFUA_8G06820)"/>
    <property type="match status" value="1"/>
</dbReference>
<evidence type="ECO:0000256" key="17">
    <source>
        <dbReference type="PIRSR" id="PIRSR006769-3"/>
    </source>
</evidence>
<dbReference type="EC" id="3.5.4.26" evidence="14"/>
<evidence type="ECO:0000256" key="16">
    <source>
        <dbReference type="PIRSR" id="PIRSR006769-2"/>
    </source>
</evidence>
<dbReference type="SUPFAM" id="SSF53927">
    <property type="entry name" value="Cytidine deaminase-like"/>
    <property type="match status" value="1"/>
</dbReference>
<dbReference type="Gene3D" id="3.40.430.10">
    <property type="entry name" value="Dihydrofolate Reductase, subunit A"/>
    <property type="match status" value="1"/>
</dbReference>
<dbReference type="Gene3D" id="3.40.140.10">
    <property type="entry name" value="Cytidine Deaminase, domain 2"/>
    <property type="match status" value="1"/>
</dbReference>
<evidence type="ECO:0000256" key="8">
    <source>
        <dbReference type="ARBA" id="ARBA00022833"/>
    </source>
</evidence>
<evidence type="ECO:0000256" key="4">
    <source>
        <dbReference type="ARBA" id="ARBA00005259"/>
    </source>
</evidence>
<evidence type="ECO:0000256" key="15">
    <source>
        <dbReference type="PIRSR" id="PIRSR006769-1"/>
    </source>
</evidence>
<evidence type="ECO:0000256" key="11">
    <source>
        <dbReference type="ARBA" id="ARBA00023268"/>
    </source>
</evidence>
<dbReference type="InterPro" id="IPR016193">
    <property type="entry name" value="Cytidine_deaminase-like"/>
</dbReference>
<evidence type="ECO:0000256" key="10">
    <source>
        <dbReference type="ARBA" id="ARBA00023002"/>
    </source>
</evidence>
<evidence type="ECO:0000313" key="22">
    <source>
        <dbReference type="Proteomes" id="UP000095768"/>
    </source>
</evidence>
<dbReference type="NCBIfam" id="TIGR00326">
    <property type="entry name" value="eubact_ribD"/>
    <property type="match status" value="1"/>
</dbReference>
<dbReference type="GO" id="GO:0008703">
    <property type="term" value="F:5-amino-6-(5-phosphoribosylamino)uracil reductase activity"/>
    <property type="evidence" value="ECO:0007669"/>
    <property type="project" value="UniProtKB-EC"/>
</dbReference>
<evidence type="ECO:0000256" key="1">
    <source>
        <dbReference type="ARBA" id="ARBA00002151"/>
    </source>
</evidence>
<evidence type="ECO:0000256" key="7">
    <source>
        <dbReference type="ARBA" id="ARBA00022723"/>
    </source>
</evidence>
<dbReference type="GO" id="GO:0008835">
    <property type="term" value="F:diaminohydroxyphosphoribosylaminopyrimidine deaminase activity"/>
    <property type="evidence" value="ECO:0007669"/>
    <property type="project" value="UniProtKB-EC"/>
</dbReference>
<dbReference type="UniPathway" id="UPA00275">
    <property type="reaction ID" value="UER00401"/>
</dbReference>
<feature type="binding site" evidence="16">
    <location>
        <position position="278"/>
    </location>
    <ligand>
        <name>substrate</name>
    </ligand>
</feature>
<feature type="binding site" evidence="17">
    <location>
        <position position="82"/>
    </location>
    <ligand>
        <name>Zn(2+)</name>
        <dbReference type="ChEBI" id="CHEBI:29105"/>
        <note>catalytic</note>
    </ligand>
</feature>
<protein>
    <recommendedName>
        <fullName evidence="14">Riboflavin biosynthesis protein RibD</fullName>
    </recommendedName>
    <domain>
        <recommendedName>
            <fullName evidence="14">Diaminohydroxyphosphoribosylaminopyrimidine deaminase</fullName>
            <shortName evidence="14">DRAP deaminase</shortName>
            <ecNumber evidence="14">3.5.4.26</ecNumber>
        </recommendedName>
        <alternativeName>
            <fullName evidence="14">Riboflavin-specific deaminase</fullName>
        </alternativeName>
    </domain>
    <domain>
        <recommendedName>
            <fullName evidence="14">5-amino-6-(5-phosphoribosylamino)uracil reductase</fullName>
            <ecNumber evidence="14">1.1.1.193</ecNumber>
        </recommendedName>
        <alternativeName>
            <fullName evidence="14">HTP reductase</fullName>
        </alternativeName>
    </domain>
</protein>
<dbReference type="InterPro" id="IPR024072">
    <property type="entry name" value="DHFR-like_dom_sf"/>
</dbReference>
<comment type="similarity">
    <text evidence="4 14">In the N-terminal section; belongs to the cytidine and deoxycytidylate deaminase family.</text>
</comment>
<dbReference type="PROSITE" id="PS00903">
    <property type="entry name" value="CYT_DCMP_DEAMINASES_1"/>
    <property type="match status" value="1"/>
</dbReference>
<comment type="catalytic activity">
    <reaction evidence="12 14">
        <text>5-amino-6-(5-phospho-D-ribitylamino)uracil + NADP(+) = 5-amino-6-(5-phospho-D-ribosylamino)uracil + NADPH + H(+)</text>
        <dbReference type="Rhea" id="RHEA:17845"/>
        <dbReference type="ChEBI" id="CHEBI:15378"/>
        <dbReference type="ChEBI" id="CHEBI:57783"/>
        <dbReference type="ChEBI" id="CHEBI:58349"/>
        <dbReference type="ChEBI" id="CHEBI:58421"/>
        <dbReference type="ChEBI" id="CHEBI:58453"/>
        <dbReference type="EC" id="1.1.1.193"/>
    </reaction>
</comment>
<name>A0A1D4JL95_9STAP</name>
<feature type="active site" description="Proton donor" evidence="15">
    <location>
        <position position="50"/>
    </location>
</feature>
<keyword evidence="14" id="KW-0378">Hydrolase</keyword>
<dbReference type="EMBL" id="FMPI01000004">
    <property type="protein sequence ID" value="SCS62352.1"/>
    <property type="molecule type" value="Genomic_DNA"/>
</dbReference>
<dbReference type="OrthoDB" id="9800865at2"/>
<proteinExistence type="inferred from homology"/>
<evidence type="ECO:0000313" key="21">
    <source>
        <dbReference type="Proteomes" id="UP000095412"/>
    </source>
</evidence>
<feature type="binding site" evidence="16">
    <location>
        <position position="165"/>
    </location>
    <ligand>
        <name>NADP(+)</name>
        <dbReference type="ChEBI" id="CHEBI:58349"/>
    </ligand>
</feature>
<dbReference type="EMBL" id="FMPG01000001">
    <property type="protein sequence ID" value="SCS33300.1"/>
    <property type="molecule type" value="Genomic_DNA"/>
</dbReference>
<dbReference type="GO" id="GO:0008270">
    <property type="term" value="F:zinc ion binding"/>
    <property type="evidence" value="ECO:0007669"/>
    <property type="project" value="InterPro"/>
</dbReference>
<evidence type="ECO:0000256" key="2">
    <source>
        <dbReference type="ARBA" id="ARBA00004882"/>
    </source>
</evidence>
<accession>A0A1D4JL95</accession>